<dbReference type="Proteomes" id="UP001219525">
    <property type="component" value="Unassembled WGS sequence"/>
</dbReference>
<dbReference type="AlphaFoldDB" id="A0AAD6V7W6"/>
<proteinExistence type="predicted"/>
<feature type="transmembrane region" description="Helical" evidence="1">
    <location>
        <begin position="14"/>
        <end position="34"/>
    </location>
</feature>
<comment type="caution">
    <text evidence="2">The sequence shown here is derived from an EMBL/GenBank/DDBJ whole genome shotgun (WGS) entry which is preliminary data.</text>
</comment>
<keyword evidence="1" id="KW-0812">Transmembrane</keyword>
<keyword evidence="1" id="KW-0472">Membrane</keyword>
<keyword evidence="3" id="KW-1185">Reference proteome</keyword>
<dbReference type="EMBL" id="JARJCW010000046">
    <property type="protein sequence ID" value="KAJ7204704.1"/>
    <property type="molecule type" value="Genomic_DNA"/>
</dbReference>
<evidence type="ECO:0000256" key="1">
    <source>
        <dbReference type="SAM" id="Phobius"/>
    </source>
</evidence>
<evidence type="ECO:0000313" key="2">
    <source>
        <dbReference type="EMBL" id="KAJ7204704.1"/>
    </source>
</evidence>
<keyword evidence="1" id="KW-1133">Transmembrane helix</keyword>
<sequence length="148" mass="16082">MAISSPPPVFLLPLVPQALYIATTIVTGVPVANLGQPMPTTRRNGISVPMMSTSATPSRTMKPIVRDDAQTAASTFANASRGTGQSLRCVLFHDFHLAMIVNVPFFRIVSAVFRISHLVPADLRRPLVLVCDRLIDDPQAAYINIDDK</sequence>
<protein>
    <submittedName>
        <fullName evidence="2">Uncharacterized protein</fullName>
    </submittedName>
</protein>
<accession>A0AAD6V7W6</accession>
<reference evidence="2" key="1">
    <citation type="submission" date="2023-03" db="EMBL/GenBank/DDBJ databases">
        <title>Massive genome expansion in bonnet fungi (Mycena s.s.) driven by repeated elements and novel gene families across ecological guilds.</title>
        <authorList>
            <consortium name="Lawrence Berkeley National Laboratory"/>
            <person name="Harder C.B."/>
            <person name="Miyauchi S."/>
            <person name="Viragh M."/>
            <person name="Kuo A."/>
            <person name="Thoen E."/>
            <person name="Andreopoulos B."/>
            <person name="Lu D."/>
            <person name="Skrede I."/>
            <person name="Drula E."/>
            <person name="Henrissat B."/>
            <person name="Morin E."/>
            <person name="Kohler A."/>
            <person name="Barry K."/>
            <person name="LaButti K."/>
            <person name="Morin E."/>
            <person name="Salamov A."/>
            <person name="Lipzen A."/>
            <person name="Mereny Z."/>
            <person name="Hegedus B."/>
            <person name="Baldrian P."/>
            <person name="Stursova M."/>
            <person name="Weitz H."/>
            <person name="Taylor A."/>
            <person name="Grigoriev I.V."/>
            <person name="Nagy L.G."/>
            <person name="Martin F."/>
            <person name="Kauserud H."/>
        </authorList>
    </citation>
    <scope>NUCLEOTIDE SEQUENCE</scope>
    <source>
        <strain evidence="2">9144</strain>
    </source>
</reference>
<name>A0AAD6V7W6_9AGAR</name>
<evidence type="ECO:0000313" key="3">
    <source>
        <dbReference type="Proteomes" id="UP001219525"/>
    </source>
</evidence>
<gene>
    <name evidence="2" type="ORF">GGX14DRAFT_398055</name>
</gene>
<organism evidence="2 3">
    <name type="scientific">Mycena pura</name>
    <dbReference type="NCBI Taxonomy" id="153505"/>
    <lineage>
        <taxon>Eukaryota</taxon>
        <taxon>Fungi</taxon>
        <taxon>Dikarya</taxon>
        <taxon>Basidiomycota</taxon>
        <taxon>Agaricomycotina</taxon>
        <taxon>Agaricomycetes</taxon>
        <taxon>Agaricomycetidae</taxon>
        <taxon>Agaricales</taxon>
        <taxon>Marasmiineae</taxon>
        <taxon>Mycenaceae</taxon>
        <taxon>Mycena</taxon>
    </lineage>
</organism>